<evidence type="ECO:0008006" key="4">
    <source>
        <dbReference type="Google" id="ProtNLM"/>
    </source>
</evidence>
<dbReference type="AlphaFoldDB" id="A0AAN6E1J6"/>
<accession>A0AAN6E1J6</accession>
<comment type="caution">
    <text evidence="2">The sequence shown here is derived from an EMBL/GenBank/DDBJ whole genome shotgun (WGS) entry which is preliminary data.</text>
</comment>
<dbReference type="SUPFAM" id="SSF51905">
    <property type="entry name" value="FAD/NAD(P)-binding domain"/>
    <property type="match status" value="2"/>
</dbReference>
<sequence>MLYDVAIIGAGPAGLAVAARLREATPSALFTDDEHSRYWRRFRRRETFETEQKRRRRSNNSSDSSHDDPSTNRSIVVLDAHSSEWMFAWKEKFQKLQIDHLRSPLFFHPDPRDRDALLAYSHFHGRADDLQEINNVVGKELSKHQAKKKREKKVMRHLRIDDRDSDRVDYYTPSTAVFHDFCGDIVDRYDLGNLIQQAKVENIDYGDLGGLTNAEGFTLTTDQGTIFSKIVVLAVGPGYKPSIPFDCNLHLEKRRGSVCHCFDGNVGEHCLPKHVLQKIDRGLRTSVVVVGGGLTSAQIADLVIRRGVTKVWLVLRGKYKLKHFDVDLEWVSKVRNQQMAVFWSADSDEERFELLKQARDGGSITPTFDKILKRHAANDRLSVLTQAHITDGDWCGHSQTWSLELSPMPVDFPPRTIDHIIYATGAAPNIEKVACMQHMLAKFPMPAINGLPRLTDDLMWHEDVPLFLTGGLAGLRLGPGAANLAGARQGAERVAWKVEELLGGGQSSSIDSDGPGHSDWNGGHHGQRESRFNVPDRSDYTGGFVNQFQALAMDDD</sequence>
<dbReference type="EMBL" id="MU404352">
    <property type="protein sequence ID" value="KAI1614930.1"/>
    <property type="molecule type" value="Genomic_DNA"/>
</dbReference>
<dbReference type="InterPro" id="IPR036188">
    <property type="entry name" value="FAD/NAD-bd_sf"/>
</dbReference>
<keyword evidence="3" id="KW-1185">Reference proteome</keyword>
<evidence type="ECO:0000313" key="2">
    <source>
        <dbReference type="EMBL" id="KAI1614930.1"/>
    </source>
</evidence>
<dbReference type="Proteomes" id="UP001203852">
    <property type="component" value="Unassembled WGS sequence"/>
</dbReference>
<dbReference type="PANTHER" id="PTHR38663">
    <property type="match status" value="1"/>
</dbReference>
<feature type="region of interest" description="Disordered" evidence="1">
    <location>
        <begin position="505"/>
        <end position="539"/>
    </location>
</feature>
<evidence type="ECO:0000313" key="3">
    <source>
        <dbReference type="Proteomes" id="UP001203852"/>
    </source>
</evidence>
<dbReference type="PANTHER" id="PTHR38663:SF1">
    <property type="entry name" value="L-ORNITHINE N(5)-MONOOXYGENASE"/>
    <property type="match status" value="1"/>
</dbReference>
<organism evidence="2 3">
    <name type="scientific">Exophiala viscosa</name>
    <dbReference type="NCBI Taxonomy" id="2486360"/>
    <lineage>
        <taxon>Eukaryota</taxon>
        <taxon>Fungi</taxon>
        <taxon>Dikarya</taxon>
        <taxon>Ascomycota</taxon>
        <taxon>Pezizomycotina</taxon>
        <taxon>Eurotiomycetes</taxon>
        <taxon>Chaetothyriomycetidae</taxon>
        <taxon>Chaetothyriales</taxon>
        <taxon>Herpotrichiellaceae</taxon>
        <taxon>Exophiala</taxon>
    </lineage>
</organism>
<gene>
    <name evidence="2" type="ORF">EDD36DRAFT_485264</name>
</gene>
<dbReference type="Gene3D" id="3.50.50.60">
    <property type="entry name" value="FAD/NAD(P)-binding domain"/>
    <property type="match status" value="2"/>
</dbReference>
<proteinExistence type="predicted"/>
<feature type="compositionally biased region" description="Basic and acidic residues" evidence="1">
    <location>
        <begin position="526"/>
        <end position="539"/>
    </location>
</feature>
<feature type="region of interest" description="Disordered" evidence="1">
    <location>
        <begin position="49"/>
        <end position="72"/>
    </location>
</feature>
<evidence type="ECO:0000256" key="1">
    <source>
        <dbReference type="SAM" id="MobiDB-lite"/>
    </source>
</evidence>
<reference evidence="2" key="1">
    <citation type="journal article" date="2022" name="bioRxiv">
        <title>Deciphering the potential niche of two novel black yeast fungi from a biological soil crust based on their genomes, phenotypes, and melanin regulation.</title>
        <authorList>
            <consortium name="DOE Joint Genome Institute"/>
            <person name="Carr E.C."/>
            <person name="Barton Q."/>
            <person name="Grambo S."/>
            <person name="Sullivan M."/>
            <person name="Renfro C.M."/>
            <person name="Kuo A."/>
            <person name="Pangilinan J."/>
            <person name="Lipzen A."/>
            <person name="Keymanesh K."/>
            <person name="Savage E."/>
            <person name="Barry K."/>
            <person name="Grigoriev I.V."/>
            <person name="Riekhof W.R."/>
            <person name="Harris S.S."/>
        </authorList>
    </citation>
    <scope>NUCLEOTIDE SEQUENCE</scope>
    <source>
        <strain evidence="2">JF 03-4F</strain>
    </source>
</reference>
<name>A0AAN6E1J6_9EURO</name>
<protein>
    <recommendedName>
        <fullName evidence="4">L-ornithine N(5)-monooxygenase</fullName>
    </recommendedName>
</protein>